<dbReference type="Proteomes" id="UP001208570">
    <property type="component" value="Unassembled WGS sequence"/>
</dbReference>
<dbReference type="AlphaFoldDB" id="A0AAD9IQP6"/>
<evidence type="ECO:0000313" key="3">
    <source>
        <dbReference type="Proteomes" id="UP001208570"/>
    </source>
</evidence>
<evidence type="ECO:0000256" key="1">
    <source>
        <dbReference type="SAM" id="MobiDB-lite"/>
    </source>
</evidence>
<evidence type="ECO:0000313" key="2">
    <source>
        <dbReference type="EMBL" id="KAK2138782.1"/>
    </source>
</evidence>
<dbReference type="EMBL" id="JAODUP010002424">
    <property type="protein sequence ID" value="KAK2138782.1"/>
    <property type="molecule type" value="Genomic_DNA"/>
</dbReference>
<sequence>MMSPKWYPSKCDGSDGQPRSTISHQSKTMLDIINSFVAISHEVQMA</sequence>
<reference evidence="2" key="1">
    <citation type="journal article" date="2023" name="Mol. Biol. Evol.">
        <title>Third-Generation Sequencing Reveals the Adaptive Role of the Epigenome in Three Deep-Sea Polychaetes.</title>
        <authorList>
            <person name="Perez M."/>
            <person name="Aroh O."/>
            <person name="Sun Y."/>
            <person name="Lan Y."/>
            <person name="Juniper S.K."/>
            <person name="Young C.R."/>
            <person name="Angers B."/>
            <person name="Qian P.Y."/>
        </authorList>
    </citation>
    <scope>NUCLEOTIDE SEQUENCE</scope>
    <source>
        <strain evidence="2">P08H-3</strain>
    </source>
</reference>
<protein>
    <submittedName>
        <fullName evidence="2">Uncharacterized protein</fullName>
    </submittedName>
</protein>
<comment type="caution">
    <text evidence="2">The sequence shown here is derived from an EMBL/GenBank/DDBJ whole genome shotgun (WGS) entry which is preliminary data.</text>
</comment>
<proteinExistence type="predicted"/>
<accession>A0AAD9IQP6</accession>
<keyword evidence="3" id="KW-1185">Reference proteome</keyword>
<feature type="region of interest" description="Disordered" evidence="1">
    <location>
        <begin position="1"/>
        <end position="22"/>
    </location>
</feature>
<organism evidence="2 3">
    <name type="scientific">Paralvinella palmiformis</name>
    <dbReference type="NCBI Taxonomy" id="53620"/>
    <lineage>
        <taxon>Eukaryota</taxon>
        <taxon>Metazoa</taxon>
        <taxon>Spiralia</taxon>
        <taxon>Lophotrochozoa</taxon>
        <taxon>Annelida</taxon>
        <taxon>Polychaeta</taxon>
        <taxon>Sedentaria</taxon>
        <taxon>Canalipalpata</taxon>
        <taxon>Terebellida</taxon>
        <taxon>Terebelliformia</taxon>
        <taxon>Alvinellidae</taxon>
        <taxon>Paralvinella</taxon>
    </lineage>
</organism>
<feature type="non-terminal residue" evidence="2">
    <location>
        <position position="46"/>
    </location>
</feature>
<name>A0AAD9IQP6_9ANNE</name>
<gene>
    <name evidence="2" type="ORF">LSH36_2368g00003</name>
</gene>